<dbReference type="Proteomes" id="UP001273209">
    <property type="component" value="Unassembled WGS sequence"/>
</dbReference>
<evidence type="ECO:0000313" key="2">
    <source>
        <dbReference type="EMBL" id="KAK4071157.1"/>
    </source>
</evidence>
<protein>
    <submittedName>
        <fullName evidence="2">Uncharacterized protein</fullName>
    </submittedName>
</protein>
<organism evidence="2 3">
    <name type="scientific">Trichoderma aggressivum f. europaeum</name>
    <dbReference type="NCBI Taxonomy" id="173218"/>
    <lineage>
        <taxon>Eukaryota</taxon>
        <taxon>Fungi</taxon>
        <taxon>Dikarya</taxon>
        <taxon>Ascomycota</taxon>
        <taxon>Pezizomycotina</taxon>
        <taxon>Sordariomycetes</taxon>
        <taxon>Hypocreomycetidae</taxon>
        <taxon>Hypocreales</taxon>
        <taxon>Hypocreaceae</taxon>
        <taxon>Trichoderma</taxon>
    </lineage>
</organism>
<evidence type="ECO:0000313" key="3">
    <source>
        <dbReference type="Proteomes" id="UP001273209"/>
    </source>
</evidence>
<sequence length="109" mass="11777">MSNMTPLSIGSLWNGDRPAAARKGANLLGLGAAMADMSRRRMKEKVASVGDLASNGAPGRLQDGNGWEKEEAARKRREEQAYRDFLTSRSDNSTMALVLGSMNVHGAKR</sequence>
<name>A0AAE1IFA9_9HYPO</name>
<dbReference type="AlphaFoldDB" id="A0AAE1IFA9"/>
<feature type="region of interest" description="Disordered" evidence="1">
    <location>
        <begin position="45"/>
        <end position="87"/>
    </location>
</feature>
<proteinExistence type="predicted"/>
<gene>
    <name evidence="2" type="ORF">Triagg1_6188</name>
</gene>
<accession>A0AAE1IFA9</accession>
<evidence type="ECO:0000256" key="1">
    <source>
        <dbReference type="SAM" id="MobiDB-lite"/>
    </source>
</evidence>
<dbReference type="GeneID" id="87920689"/>
<dbReference type="EMBL" id="JAWRVG010000024">
    <property type="protein sequence ID" value="KAK4071157.1"/>
    <property type="molecule type" value="Genomic_DNA"/>
</dbReference>
<keyword evidence="3" id="KW-1185">Reference proteome</keyword>
<dbReference type="RefSeq" id="XP_062754734.1">
    <property type="nucleotide sequence ID" value="XM_062900785.1"/>
</dbReference>
<reference evidence="2" key="1">
    <citation type="submission" date="2023-11" db="EMBL/GenBank/DDBJ databases">
        <title>The genome sequences of three competitors of mushroom-forming fungi.</title>
        <authorList>
            <person name="Beijen E."/>
            <person name="Ohm R.A."/>
        </authorList>
    </citation>
    <scope>NUCLEOTIDE SEQUENCE</scope>
    <source>
        <strain evidence="2">CBS 100526</strain>
    </source>
</reference>
<feature type="compositionally biased region" description="Basic and acidic residues" evidence="1">
    <location>
        <begin position="66"/>
        <end position="82"/>
    </location>
</feature>
<comment type="caution">
    <text evidence="2">The sequence shown here is derived from an EMBL/GenBank/DDBJ whole genome shotgun (WGS) entry which is preliminary data.</text>
</comment>